<protein>
    <recommendedName>
        <fullName evidence="6">Ribonuclease VapC</fullName>
        <shortName evidence="6">RNase VapC</shortName>
        <ecNumber evidence="6">3.1.-.-</ecNumber>
    </recommendedName>
    <alternativeName>
        <fullName evidence="6">Toxin VapC</fullName>
    </alternativeName>
</protein>
<keyword evidence="3 6" id="KW-0479">Metal-binding</keyword>
<evidence type="ECO:0000256" key="4">
    <source>
        <dbReference type="ARBA" id="ARBA00022801"/>
    </source>
</evidence>
<dbReference type="CDD" id="cd18682">
    <property type="entry name" value="PIN_VapC-like"/>
    <property type="match status" value="1"/>
</dbReference>
<reference evidence="8 9" key="1">
    <citation type="submission" date="2021-04" db="EMBL/GenBank/DDBJ databases">
        <title>Ruania sp. nov., isolated from sandy soil of mangrove forest.</title>
        <authorList>
            <person name="Ge X."/>
            <person name="Huang R."/>
            <person name="Liu W."/>
        </authorList>
    </citation>
    <scope>NUCLEOTIDE SEQUENCE [LARGE SCALE GENOMIC DNA]</scope>
    <source>
        <strain evidence="8 9">N2-46</strain>
    </source>
</reference>
<evidence type="ECO:0000256" key="5">
    <source>
        <dbReference type="ARBA" id="ARBA00022842"/>
    </source>
</evidence>
<dbReference type="InterPro" id="IPR029060">
    <property type="entry name" value="PIN-like_dom_sf"/>
</dbReference>
<evidence type="ECO:0000313" key="9">
    <source>
        <dbReference type="Proteomes" id="UP000826651"/>
    </source>
</evidence>
<organism evidence="8 9">
    <name type="scientific">Occultella gossypii</name>
    <dbReference type="NCBI Taxonomy" id="2800820"/>
    <lineage>
        <taxon>Bacteria</taxon>
        <taxon>Bacillati</taxon>
        <taxon>Actinomycetota</taxon>
        <taxon>Actinomycetes</taxon>
        <taxon>Micrococcales</taxon>
        <taxon>Ruaniaceae</taxon>
        <taxon>Occultella</taxon>
    </lineage>
</organism>
<keyword evidence="9" id="KW-1185">Reference proteome</keyword>
<dbReference type="Pfam" id="PF01850">
    <property type="entry name" value="PIN"/>
    <property type="match status" value="1"/>
</dbReference>
<evidence type="ECO:0000313" key="8">
    <source>
        <dbReference type="EMBL" id="MBZ2197955.1"/>
    </source>
</evidence>
<feature type="domain" description="PIN" evidence="7">
    <location>
        <begin position="4"/>
        <end position="116"/>
    </location>
</feature>
<evidence type="ECO:0000256" key="6">
    <source>
        <dbReference type="HAMAP-Rule" id="MF_00265"/>
    </source>
</evidence>
<comment type="similarity">
    <text evidence="6">Belongs to the PINc/VapC protein family.</text>
</comment>
<dbReference type="RefSeq" id="WP_223408273.1">
    <property type="nucleotide sequence ID" value="NZ_JAGSHT010000016.1"/>
</dbReference>
<proteinExistence type="inferred from homology"/>
<comment type="caution">
    <text evidence="8">The sequence shown here is derived from an EMBL/GenBank/DDBJ whole genome shotgun (WGS) entry which is preliminary data.</text>
</comment>
<accession>A0ABS7SC75</accession>
<evidence type="ECO:0000256" key="1">
    <source>
        <dbReference type="ARBA" id="ARBA00022649"/>
    </source>
</evidence>
<evidence type="ECO:0000256" key="3">
    <source>
        <dbReference type="ARBA" id="ARBA00022723"/>
    </source>
</evidence>
<comment type="function">
    <text evidence="6">Toxic component of a toxin-antitoxin (TA) system. An RNase.</text>
</comment>
<sequence>MRSVLDASALLAFLQGEVGADVVESVLTDQAHCSAVNWSEVAQKVRSAGGDWPVADALLSSYGIQIEPATIDDAEAAARISQRGSGLSLADRFCLALGDRLGATVLTADTAWSSLADVRQIR</sequence>
<dbReference type="Proteomes" id="UP000826651">
    <property type="component" value="Unassembled WGS sequence"/>
</dbReference>
<keyword evidence="1 6" id="KW-1277">Toxin-antitoxin system</keyword>
<keyword evidence="4 6" id="KW-0378">Hydrolase</keyword>
<dbReference type="SUPFAM" id="SSF88723">
    <property type="entry name" value="PIN domain-like"/>
    <property type="match status" value="1"/>
</dbReference>
<dbReference type="HAMAP" id="MF_00265">
    <property type="entry name" value="VapC_Nob1"/>
    <property type="match status" value="1"/>
</dbReference>
<dbReference type="EMBL" id="JAGSHT010000016">
    <property type="protein sequence ID" value="MBZ2197955.1"/>
    <property type="molecule type" value="Genomic_DNA"/>
</dbReference>
<feature type="binding site" evidence="6">
    <location>
        <position position="91"/>
    </location>
    <ligand>
        <name>Mg(2+)</name>
        <dbReference type="ChEBI" id="CHEBI:18420"/>
    </ligand>
</feature>
<gene>
    <name evidence="6" type="primary">vapC</name>
    <name evidence="8" type="ORF">KCQ71_17475</name>
</gene>
<name>A0ABS7SC75_9MICO</name>
<dbReference type="Gene3D" id="3.40.50.1010">
    <property type="entry name" value="5'-nuclease"/>
    <property type="match status" value="1"/>
</dbReference>
<evidence type="ECO:0000256" key="2">
    <source>
        <dbReference type="ARBA" id="ARBA00022722"/>
    </source>
</evidence>
<dbReference type="EC" id="3.1.-.-" evidence="6"/>
<evidence type="ECO:0000259" key="7">
    <source>
        <dbReference type="Pfam" id="PF01850"/>
    </source>
</evidence>
<comment type="cofactor">
    <cofactor evidence="6">
        <name>Mg(2+)</name>
        <dbReference type="ChEBI" id="CHEBI:18420"/>
    </cofactor>
</comment>
<keyword evidence="5 6" id="KW-0460">Magnesium</keyword>
<keyword evidence="6" id="KW-0800">Toxin</keyword>
<keyword evidence="2 6" id="KW-0540">Nuclease</keyword>
<feature type="binding site" evidence="6">
    <location>
        <position position="6"/>
    </location>
    <ligand>
        <name>Mg(2+)</name>
        <dbReference type="ChEBI" id="CHEBI:18420"/>
    </ligand>
</feature>
<dbReference type="InterPro" id="IPR022907">
    <property type="entry name" value="VapC_family"/>
</dbReference>
<dbReference type="InterPro" id="IPR002716">
    <property type="entry name" value="PIN_dom"/>
</dbReference>